<feature type="domain" description="Surface antigen" evidence="1">
    <location>
        <begin position="34"/>
        <end position="113"/>
    </location>
</feature>
<organism evidence="3 5">
    <name type="scientific">Rhizobium laguerreae</name>
    <dbReference type="NCBI Taxonomy" id="1076926"/>
    <lineage>
        <taxon>Bacteria</taxon>
        <taxon>Pseudomonadati</taxon>
        <taxon>Pseudomonadota</taxon>
        <taxon>Alphaproteobacteria</taxon>
        <taxon>Hyphomicrobiales</taxon>
        <taxon>Rhizobiaceae</taxon>
        <taxon>Rhizobium/Agrobacterium group</taxon>
        <taxon>Rhizobium</taxon>
    </lineage>
</organism>
<evidence type="ECO:0000259" key="1">
    <source>
        <dbReference type="Pfam" id="PF16998"/>
    </source>
</evidence>
<dbReference type="Proteomes" id="UP000542811">
    <property type="component" value="Unassembled WGS sequence"/>
</dbReference>
<dbReference type="EMBL" id="JACHXX010000025">
    <property type="protein sequence ID" value="MBB3166776.1"/>
    <property type="molecule type" value="Genomic_DNA"/>
</dbReference>
<dbReference type="Proteomes" id="UP000758022">
    <property type="component" value="Unassembled WGS sequence"/>
</dbReference>
<accession>A0A1S9GCV7</accession>
<name>A0A1S9GCV7_9HYPH</name>
<proteinExistence type="predicted"/>
<evidence type="ECO:0000313" key="5">
    <source>
        <dbReference type="Proteomes" id="UP000758022"/>
    </source>
</evidence>
<dbReference type="InterPro" id="IPR032635">
    <property type="entry name" value="Anti_2"/>
</dbReference>
<dbReference type="RefSeq" id="WP_077980171.1">
    <property type="nucleotide sequence ID" value="NZ_CP088092.1"/>
</dbReference>
<dbReference type="PROSITE" id="PS51257">
    <property type="entry name" value="PROKAR_LIPOPROTEIN"/>
    <property type="match status" value="1"/>
</dbReference>
<sequence>MNLKHFTSAMSIAALAACSHIDPLETPLAQSAIQHQTPLTDQAVIADTVGRGAVGATALAWANPSTGSAGVIEQIDASNDGPDGCRGFVTSRQSLDGVTRFNGVACPSGDSWKLGGQ</sequence>
<gene>
    <name evidence="2" type="ORF">FHS25_007298</name>
    <name evidence="3" type="ORF">HFO74_36015</name>
</gene>
<protein>
    <submittedName>
        <fullName evidence="2">Small lipoprotein YifL</fullName>
    </submittedName>
</protein>
<dbReference type="EMBL" id="JAAXQQ010000024">
    <property type="protein sequence ID" value="MBY3068713.1"/>
    <property type="molecule type" value="Genomic_DNA"/>
</dbReference>
<keyword evidence="4" id="KW-1185">Reference proteome</keyword>
<dbReference type="Pfam" id="PF16998">
    <property type="entry name" value="17kDa_Anti_2"/>
    <property type="match status" value="1"/>
</dbReference>
<evidence type="ECO:0000313" key="2">
    <source>
        <dbReference type="EMBL" id="MBB3166776.1"/>
    </source>
</evidence>
<dbReference type="GeneID" id="67488604"/>
<evidence type="ECO:0000313" key="4">
    <source>
        <dbReference type="Proteomes" id="UP000542811"/>
    </source>
</evidence>
<comment type="caution">
    <text evidence="3">The sequence shown here is derived from an EMBL/GenBank/DDBJ whole genome shotgun (WGS) entry which is preliminary data.</text>
</comment>
<keyword evidence="2" id="KW-0449">Lipoprotein</keyword>
<reference evidence="2 4" key="2">
    <citation type="submission" date="2020-08" db="EMBL/GenBank/DDBJ databases">
        <title>Genomic Encyclopedia of Type Strains, Phase III (KMG-III): the genomes of soil and plant-associated and newly described type strains.</title>
        <authorList>
            <person name="Whitman W."/>
        </authorList>
    </citation>
    <scope>NUCLEOTIDE SEQUENCE [LARGE SCALE GENOMIC DNA]</scope>
    <source>
        <strain evidence="2 4">CECT 8280</strain>
    </source>
</reference>
<evidence type="ECO:0000313" key="3">
    <source>
        <dbReference type="EMBL" id="MBY3068713.1"/>
    </source>
</evidence>
<reference evidence="3" key="1">
    <citation type="submission" date="2020-04" db="EMBL/GenBank/DDBJ databases">
        <title>Global-level population genomics supports evidence of horizontal gene transfer on evolution of Rhizobia in Lentils.</title>
        <authorList>
            <person name="Gai Y."/>
            <person name="Cook D."/>
            <person name="Riely B."/>
        </authorList>
    </citation>
    <scope>NUCLEOTIDE SEQUENCE</scope>
    <source>
        <strain evidence="3">TLR9</strain>
    </source>
</reference>
<dbReference type="AlphaFoldDB" id="A0A1S9GCV7"/>